<proteinExistence type="predicted"/>
<name>A0A109LAH9_PSEFL</name>
<protein>
    <submittedName>
        <fullName evidence="1">Uncharacterized protein</fullName>
    </submittedName>
</protein>
<accession>A0A109LAH9</accession>
<dbReference type="AlphaFoldDB" id="A0A109LAH9"/>
<evidence type="ECO:0000313" key="2">
    <source>
        <dbReference type="Proteomes" id="UP000063434"/>
    </source>
</evidence>
<sequence length="65" mass="7555">MCRRMNSWGCKCSEWTCSDATLCRSELAREKLTGTALIQEARVIVDVFREQARSYKKGKPAIWER</sequence>
<dbReference type="EMBL" id="LCYC01000003">
    <property type="protein sequence ID" value="KWV84062.1"/>
    <property type="molecule type" value="Genomic_DNA"/>
</dbReference>
<dbReference type="Proteomes" id="UP000063434">
    <property type="component" value="Unassembled WGS sequence"/>
</dbReference>
<comment type="caution">
    <text evidence="1">The sequence shown here is derived from an EMBL/GenBank/DDBJ whole genome shotgun (WGS) entry which is preliminary data.</text>
</comment>
<gene>
    <name evidence="1" type="ORF">PFL603g_00160</name>
</gene>
<evidence type="ECO:0000313" key="1">
    <source>
        <dbReference type="EMBL" id="KWV84062.1"/>
    </source>
</evidence>
<organism evidence="1 2">
    <name type="scientific">Pseudomonas fluorescens</name>
    <dbReference type="NCBI Taxonomy" id="294"/>
    <lineage>
        <taxon>Bacteria</taxon>
        <taxon>Pseudomonadati</taxon>
        <taxon>Pseudomonadota</taxon>
        <taxon>Gammaproteobacteria</taxon>
        <taxon>Pseudomonadales</taxon>
        <taxon>Pseudomonadaceae</taxon>
        <taxon>Pseudomonas</taxon>
    </lineage>
</organism>
<reference evidence="1 2" key="1">
    <citation type="submission" date="2015-05" db="EMBL/GenBank/DDBJ databases">
        <title>A genomic and transcriptomic approach to investigate the blue pigment phenotype in Pseudomonas fluorescens.</title>
        <authorList>
            <person name="Andreani N.A."/>
            <person name="Cardazzo B."/>
        </authorList>
    </citation>
    <scope>NUCLEOTIDE SEQUENCE [LARGE SCALE GENOMIC DNA]</scope>
    <source>
        <strain evidence="1 2">Ps_40</strain>
    </source>
</reference>